<dbReference type="GO" id="GO:0005737">
    <property type="term" value="C:cytoplasm"/>
    <property type="evidence" value="ECO:0007669"/>
    <property type="project" value="TreeGrafter"/>
</dbReference>
<reference evidence="1 2" key="1">
    <citation type="submission" date="2019-09" db="EMBL/GenBank/DDBJ databases">
        <title>Genome sequence of Clostridium sp. EA1.</title>
        <authorList>
            <person name="Poehlein A."/>
            <person name="Bengelsdorf F.R."/>
            <person name="Daniel R."/>
        </authorList>
    </citation>
    <scope>NUCLEOTIDE SEQUENCE [LARGE SCALE GENOMIC DNA]</scope>
    <source>
        <strain evidence="1 2">EA1</strain>
    </source>
</reference>
<dbReference type="EC" id="5.4.2.-" evidence="1"/>
<proteinExistence type="predicted"/>
<organism evidence="1 2">
    <name type="scientific">Caproicibacter fermentans</name>
    <dbReference type="NCBI Taxonomy" id="2576756"/>
    <lineage>
        <taxon>Bacteria</taxon>
        <taxon>Bacillati</taxon>
        <taxon>Bacillota</taxon>
        <taxon>Clostridia</taxon>
        <taxon>Eubacteriales</taxon>
        <taxon>Acutalibacteraceae</taxon>
        <taxon>Caproicibacter</taxon>
    </lineage>
</organism>
<dbReference type="Pfam" id="PF00300">
    <property type="entry name" value="His_Phos_1"/>
    <property type="match status" value="1"/>
</dbReference>
<evidence type="ECO:0000313" key="2">
    <source>
        <dbReference type="Proteomes" id="UP000469440"/>
    </source>
</evidence>
<dbReference type="GO" id="GO:0016853">
    <property type="term" value="F:isomerase activity"/>
    <property type="evidence" value="ECO:0007669"/>
    <property type="project" value="UniProtKB-KW"/>
</dbReference>
<keyword evidence="2" id="KW-1185">Reference proteome</keyword>
<dbReference type="InterPro" id="IPR013078">
    <property type="entry name" value="His_Pase_superF_clade-1"/>
</dbReference>
<comment type="caution">
    <text evidence="1">The sequence shown here is derived from an EMBL/GenBank/DDBJ whole genome shotgun (WGS) entry which is preliminary data.</text>
</comment>
<name>A0A6N8I0K7_9FIRM</name>
<dbReference type="CDD" id="cd07067">
    <property type="entry name" value="HP_PGM_like"/>
    <property type="match status" value="1"/>
</dbReference>
<dbReference type="PANTHER" id="PTHR48100:SF59">
    <property type="entry name" value="ADENOSYLCOBALAMIN_ALPHA-RIBAZOLE PHOSPHATASE"/>
    <property type="match status" value="1"/>
</dbReference>
<dbReference type="Proteomes" id="UP000469440">
    <property type="component" value="Unassembled WGS sequence"/>
</dbReference>
<dbReference type="OrthoDB" id="9783269at2"/>
<dbReference type="EMBL" id="VWXL01000053">
    <property type="protein sequence ID" value="MVB11280.1"/>
    <property type="molecule type" value="Genomic_DNA"/>
</dbReference>
<dbReference type="Gene3D" id="3.40.50.1240">
    <property type="entry name" value="Phosphoglycerate mutase-like"/>
    <property type="match status" value="1"/>
</dbReference>
<dbReference type="InterPro" id="IPR050275">
    <property type="entry name" value="PGM_Phosphatase"/>
</dbReference>
<dbReference type="PANTHER" id="PTHR48100">
    <property type="entry name" value="BROAD-SPECIFICITY PHOSPHATASE YOR283W-RELATED"/>
    <property type="match status" value="1"/>
</dbReference>
<evidence type="ECO:0000313" key="1">
    <source>
        <dbReference type="EMBL" id="MVB11280.1"/>
    </source>
</evidence>
<dbReference type="SUPFAM" id="SSF53254">
    <property type="entry name" value="Phosphoglycerate mutase-like"/>
    <property type="match status" value="1"/>
</dbReference>
<dbReference type="InterPro" id="IPR029033">
    <property type="entry name" value="His_PPase_superfam"/>
</dbReference>
<dbReference type="GO" id="GO:0016791">
    <property type="term" value="F:phosphatase activity"/>
    <property type="evidence" value="ECO:0007669"/>
    <property type="project" value="TreeGrafter"/>
</dbReference>
<dbReference type="RefSeq" id="WP_156990564.1">
    <property type="nucleotide sequence ID" value="NZ_VWXL01000053.1"/>
</dbReference>
<sequence>MKSYTVHLIRHGTTEGNEQGRYIGSTDLPVSEHGAEHLRALREKHPYPQAQAYLCSPLRRCTDTMKILYPDAKPILIPDLRECDFGDWEGKTAEEIAREDGRFRRWIAGNGEPVTPPNGEDGAAFSRRVCAAFEKIVEGLMRSGMTSAVLVAHGGVLMSILAAYGLPRAEFYDWITEPGCGYSMRIIPGLWMRSRVGEVYAEIPPRPQKDGDDNDRILVDLAREAADRAFGKRDEADRAGNQEKKEK</sequence>
<keyword evidence="1" id="KW-0413">Isomerase</keyword>
<protein>
    <submittedName>
        <fullName evidence="1">Phosphoglycerate mutase GpmB</fullName>
        <ecNumber evidence="1">5.4.2.-</ecNumber>
    </submittedName>
</protein>
<gene>
    <name evidence="1" type="primary">gpmB_1</name>
    <name evidence="1" type="ORF">CAFE_19880</name>
</gene>
<dbReference type="AlphaFoldDB" id="A0A6N8I0K7"/>
<accession>A0A6N8I0K7</accession>
<dbReference type="SMART" id="SM00855">
    <property type="entry name" value="PGAM"/>
    <property type="match status" value="1"/>
</dbReference>